<comment type="caution">
    <text evidence="1">The sequence shown here is derived from an EMBL/GenBank/DDBJ whole genome shotgun (WGS) entry which is preliminary data.</text>
</comment>
<dbReference type="Proteomes" id="UP000669179">
    <property type="component" value="Unassembled WGS sequence"/>
</dbReference>
<dbReference type="AlphaFoldDB" id="A0A939PEF3"/>
<name>A0A939PEF3_9ACTN</name>
<accession>A0A939PEF3</accession>
<dbReference type="Gene3D" id="3.30.70.100">
    <property type="match status" value="1"/>
</dbReference>
<protein>
    <recommendedName>
        <fullName evidence="3">EthD family reductase</fullName>
    </recommendedName>
</protein>
<evidence type="ECO:0008006" key="3">
    <source>
        <dbReference type="Google" id="ProtNLM"/>
    </source>
</evidence>
<organism evidence="1 2">
    <name type="scientific">Actinomadura barringtoniae</name>
    <dbReference type="NCBI Taxonomy" id="1427535"/>
    <lineage>
        <taxon>Bacteria</taxon>
        <taxon>Bacillati</taxon>
        <taxon>Actinomycetota</taxon>
        <taxon>Actinomycetes</taxon>
        <taxon>Streptosporangiales</taxon>
        <taxon>Thermomonosporaceae</taxon>
        <taxon>Actinomadura</taxon>
    </lineage>
</organism>
<evidence type="ECO:0000313" key="1">
    <source>
        <dbReference type="EMBL" id="MBO2447709.1"/>
    </source>
</evidence>
<proteinExistence type="predicted"/>
<gene>
    <name evidence="1" type="ORF">J4573_11465</name>
</gene>
<reference evidence="1" key="1">
    <citation type="submission" date="2021-03" db="EMBL/GenBank/DDBJ databases">
        <authorList>
            <person name="Kanchanasin P."/>
            <person name="Saeng-In P."/>
            <person name="Phongsopitanun W."/>
            <person name="Yuki M."/>
            <person name="Kudo T."/>
            <person name="Ohkuma M."/>
            <person name="Tanasupawat S."/>
        </authorList>
    </citation>
    <scope>NUCLEOTIDE SEQUENCE</scope>
    <source>
        <strain evidence="1">GKU 128</strain>
    </source>
</reference>
<evidence type="ECO:0000313" key="2">
    <source>
        <dbReference type="Proteomes" id="UP000669179"/>
    </source>
</evidence>
<dbReference type="InterPro" id="IPR011008">
    <property type="entry name" value="Dimeric_a/b-barrel"/>
</dbReference>
<dbReference type="RefSeq" id="WP_208255343.1">
    <property type="nucleotide sequence ID" value="NZ_JAGEOJ010000004.1"/>
</dbReference>
<keyword evidence="2" id="KW-1185">Reference proteome</keyword>
<dbReference type="SUPFAM" id="SSF54909">
    <property type="entry name" value="Dimeric alpha+beta barrel"/>
    <property type="match status" value="1"/>
</dbReference>
<sequence>MPKGILYVESRPGSPEQAAAYHEWYNDTHMREMAGIKGIVSARRFAPLGDDGPFVAIYEIDAEDLEAVRAQVADAGRSGTLSPPVGVATDPPPTIRYFREIHTV</sequence>
<dbReference type="EMBL" id="JAGEOJ010000004">
    <property type="protein sequence ID" value="MBO2447709.1"/>
    <property type="molecule type" value="Genomic_DNA"/>
</dbReference>